<evidence type="ECO:0000313" key="4">
    <source>
        <dbReference type="Proteomes" id="UP000001940"/>
    </source>
</evidence>
<accession>O18093</accession>
<evidence type="ECO:0000313" key="5">
    <source>
        <dbReference type="WormBase" id="Y106G6G.2"/>
    </source>
</evidence>
<dbReference type="eggNOG" id="KOG1846">
    <property type="taxonomic scope" value="Eukaryota"/>
</dbReference>
<keyword evidence="4" id="KW-1185">Reference proteome</keyword>
<evidence type="ECO:0000313" key="3">
    <source>
        <dbReference type="EMBL" id="CAA22058.3"/>
    </source>
</evidence>
<dbReference type="Pfam" id="PF09324">
    <property type="entry name" value="Sec7-like_HDS"/>
    <property type="match status" value="1"/>
</dbReference>
<dbReference type="PROSITE" id="PS50176">
    <property type="entry name" value="ARM_REPEAT"/>
    <property type="match status" value="1"/>
</dbReference>
<dbReference type="PIR" id="T25038">
    <property type="entry name" value="T25038"/>
</dbReference>
<evidence type="ECO:0000259" key="2">
    <source>
        <dbReference type="SMART" id="SM00222"/>
    </source>
</evidence>
<dbReference type="InterPro" id="IPR016024">
    <property type="entry name" value="ARM-type_fold"/>
</dbReference>
<reference evidence="3 4" key="1">
    <citation type="journal article" date="1998" name="Science">
        <title>Genome sequence of the nematode C. elegans: a platform for investigating biology.</title>
        <authorList>
            <consortium name="The C. elegans sequencing consortium"/>
            <person name="Sulson J.E."/>
            <person name="Waterston R."/>
        </authorList>
    </citation>
    <scope>NUCLEOTIDE SEQUENCE [LARGE SCALE GENOMIC DNA]</scope>
    <source>
        <strain evidence="3 4">Bristol N2</strain>
    </source>
</reference>
<dbReference type="InParanoid" id="O18093"/>
<dbReference type="Proteomes" id="UP000001940">
    <property type="component" value="Chromosome I"/>
</dbReference>
<dbReference type="GO" id="GO:0005085">
    <property type="term" value="F:guanyl-nucleotide exchange factor activity"/>
    <property type="evidence" value="ECO:0007669"/>
    <property type="project" value="InterPro"/>
</dbReference>
<feature type="domain" description="SEC7" evidence="2">
    <location>
        <begin position="408"/>
        <end position="610"/>
    </location>
</feature>
<dbReference type="InterPro" id="IPR015403">
    <property type="entry name" value="Mon2/Sec7/BIG1-like_HDS"/>
</dbReference>
<sequence>MEASLNGLAGTVKHSASKEAINIAKETLKTFNDKKDVPIVHLREKCLAAFELAFDHGNEKHFHHAVDGVQVLLRDQTYHDTITEEPQNSLPSQVLLAMTGIDEWKSQLQCKCVTLLVEMVCSNELKVSMSDVEQCVQIYKRLYGKSEEERVRVACRAATTQSLSAYFSNRYAACEAQQEAIAVYMDVGKLLEELCAEVEQMSSAHEQCLISLDAICALLTTSNLKILSHQPFVNLLWEKVCPLIILLLGIPQKGMSSSSKVSESGGNEEPVGEGQIDFALAPSVITNPYTWRALYQIVDQLIRLMISDPSLASSLEALFHKAFLFPRLDQRTEALKLIKKILGDGSKISKIAKSCVTTKSLSLWRMLMTCIAECTNPQLELSIDAVKTIVAMLDGMKQLSTHKFFTDQERKLIADTFSCVDDTIVNSFSLKCSERVSDICTVDEDTENVFDQSTNSSAPEDPMAAKLRKLEQKFRNAPIATRRSSELDESSERNTAKSFVQALSESLDIIAAPKNTLSIDEAILQFSSNFYENFCSVHADAYKSRSKIQQEFLNTDAIYLTAYASLCYISHPDTYTLEDLKKTVLHSGCVVHVANGWLDKVFDNLKMTDANVSQITPTLRNVINDFDGRAKGLLSDVEKLKRIKTRQDEVECTEEKNVARWMTSSAWQMIIDVLSTFLAVKEKRKTREKIREAISVSICGMRNLCAVAQVLGLESRCGWIFEQLVETSCCLEDLRDDAIAGDNEQKSTCTSREHLLAMQLVLDEARIAIHASSCWKYIVRCSEYVWELEKYIYGALCYEKPSRLKFLRRKTEDKEEDKEEKTTAADSSIENALGDEPTLSVHSLNRAICVLIAKVDRFYSKVCRELCLPALHDLCVAIISSSENRVFYTAQKHIHLTAPVSLLSRISDIISTLSHRPLVHQMFIYPLVSAHFVKVSQCDQESRIAASALAEVVTRLLVSESPGMSFNQTLIGPFQTASCSENCSEETKEQFLSSLSQLVQSQADKIGSGWKPLFGSLKAVGAARDEKVHWCAIDVISSYLRIDSPPVLSSSILECVPCVVNLLQNSEDSSEVSSAALRLLPNIYSLILYLYSTPHVPNYHLLHRSDLRSKCLDTVEMDQDPIEVPHGPFPWNEKQTYEIAGVELFLTFMEQICGTLLTSSPNTQKNLLDMIGRLLVDISTKPLGADSGGVCMSAVILPYVQKWIRRLDVEEVKILKQVIGACTQTVIDMLELEKMSSWQDRLLRDICALIVECVLFDKTCAVAPAYFTLIAMNSSKFSTQQWNIFSNFLATASTQSLRHVRLLNSFFVRSSTDENGDIGDVTSYNPGKLTFRQLIAAVQVLSSQKEKSLGQKEEEDLSSGVALIMLSHGADTHRLEVHSIISSLFTHCLLLQLIASLLLSEDSNPKLKATLIGSTSPIDPKLDDSIYPILYNILNESSETSLDFDSRPAVGSLLSRMLGIKHANLLKALVSSNLTKTMSLLRRFEKTKNTELLPEIAKAVKSRSVDLKSVEFEVSTRRSAFVTREHAITQYHLVPVDNGEENAYKLVSQEFVDGALSEYDKHRDRLKPFIPDRRNPFQHAIDDSDTVSIDSKTEDFDEIRLAAYRDICLIPLRYVSDNLLREHLPDFLPPVTQIVLSSPDLAVRQLAVDFMSRLA</sequence>
<dbReference type="InterPro" id="IPR000904">
    <property type="entry name" value="Sec7_dom"/>
</dbReference>
<dbReference type="EMBL" id="BX284601">
    <property type="protein sequence ID" value="CAA22058.3"/>
    <property type="molecule type" value="Genomic_DNA"/>
</dbReference>
<dbReference type="FunCoup" id="O18093">
    <property type="interactions" value="898"/>
</dbReference>
<dbReference type="PhylomeDB" id="O18093"/>
<dbReference type="WormBase" id="Y106G6G.2">
    <property type="protein sequence ID" value="CE52660"/>
    <property type="gene ID" value="WBGene00013711"/>
</dbReference>
<feature type="repeat" description="ARM" evidence="1">
    <location>
        <begin position="1054"/>
        <end position="1083"/>
    </location>
</feature>
<dbReference type="InterPro" id="IPR000225">
    <property type="entry name" value="Armadillo"/>
</dbReference>
<name>O18093_CAEEL</name>
<dbReference type="PeptideAtlas" id="O18093"/>
<proteinExistence type="predicted"/>
<dbReference type="HOGENOM" id="CLU_344604_0_0_1"/>
<dbReference type="OrthoDB" id="10002886at2759"/>
<dbReference type="SMART" id="SM00222">
    <property type="entry name" value="Sec7"/>
    <property type="match status" value="1"/>
</dbReference>
<dbReference type="PaxDb" id="6239-Y106G6G.2"/>
<dbReference type="AGR" id="WB:WBGene00013711"/>
<dbReference type="GO" id="GO:0032012">
    <property type="term" value="P:regulation of ARF protein signal transduction"/>
    <property type="evidence" value="ECO:0007669"/>
    <property type="project" value="InterPro"/>
</dbReference>
<evidence type="ECO:0000256" key="1">
    <source>
        <dbReference type="PROSITE-ProRule" id="PRU00259"/>
    </source>
</evidence>
<protein>
    <submittedName>
        <fullName evidence="3">SEC7 domain-containing protein</fullName>
    </submittedName>
</protein>
<gene>
    <name evidence="3" type="ORF">CELE_Y106G6G.2</name>
    <name evidence="3 5" type="ORF">Y106G6G.2</name>
</gene>
<dbReference type="UCSC" id="Y106G6G.2">
    <property type="organism name" value="c. elegans"/>
</dbReference>
<dbReference type="SUPFAM" id="SSF48371">
    <property type="entry name" value="ARM repeat"/>
    <property type="match status" value="1"/>
</dbReference>
<dbReference type="STRING" id="6239.Y106G6G.2.1"/>
<dbReference type="AlphaFoldDB" id="O18093"/>
<organism evidence="3 4">
    <name type="scientific">Caenorhabditis elegans</name>
    <dbReference type="NCBI Taxonomy" id="6239"/>
    <lineage>
        <taxon>Eukaryota</taxon>
        <taxon>Metazoa</taxon>
        <taxon>Ecdysozoa</taxon>
        <taxon>Nematoda</taxon>
        <taxon>Chromadorea</taxon>
        <taxon>Rhabditida</taxon>
        <taxon>Rhabditina</taxon>
        <taxon>Rhabditomorpha</taxon>
        <taxon>Rhabditoidea</taxon>
        <taxon>Rhabditidae</taxon>
        <taxon>Peloderinae</taxon>
        <taxon>Caenorhabditis</taxon>
    </lineage>
</organism>
<dbReference type="Bgee" id="WBGene00013711">
    <property type="expression patterns" value="Expressed in pharyngeal muscle cell (C elegans) and 3 other cell types or tissues"/>
</dbReference>